<evidence type="ECO:0000256" key="1">
    <source>
        <dbReference type="ARBA" id="ARBA00023015"/>
    </source>
</evidence>
<keyword evidence="1" id="KW-0805">Transcription regulation</keyword>
<dbReference type="GO" id="GO:0003677">
    <property type="term" value="F:DNA binding"/>
    <property type="evidence" value="ECO:0007669"/>
    <property type="project" value="UniProtKB-KW"/>
</dbReference>
<proteinExistence type="predicted"/>
<dbReference type="PANTHER" id="PTHR42756">
    <property type="entry name" value="TRANSCRIPTIONAL REGULATOR, MARR"/>
    <property type="match status" value="1"/>
</dbReference>
<dbReference type="Proteomes" id="UP000291269">
    <property type="component" value="Unassembled WGS sequence"/>
</dbReference>
<accession>A0A4Q2KCL3</accession>
<dbReference type="OrthoDB" id="166070at2"/>
<keyword evidence="3" id="KW-0804">Transcription</keyword>
<gene>
    <name evidence="5" type="ORF">ESZ91_08045</name>
</gene>
<dbReference type="InterPro" id="IPR036390">
    <property type="entry name" value="WH_DNA-bd_sf"/>
</dbReference>
<name>A0A4Q2KCL3_9FIRM</name>
<dbReference type="PANTHER" id="PTHR42756:SF1">
    <property type="entry name" value="TRANSCRIPTIONAL REPRESSOR OF EMRAB OPERON"/>
    <property type="match status" value="1"/>
</dbReference>
<dbReference type="RefSeq" id="WP_129225945.1">
    <property type="nucleotide sequence ID" value="NZ_SDOZ01000002.1"/>
</dbReference>
<keyword evidence="6" id="KW-1185">Reference proteome</keyword>
<dbReference type="Pfam" id="PF01047">
    <property type="entry name" value="MarR"/>
    <property type="match status" value="1"/>
</dbReference>
<feature type="domain" description="HTH marR-type" evidence="4">
    <location>
        <begin position="1"/>
        <end position="148"/>
    </location>
</feature>
<evidence type="ECO:0000313" key="5">
    <source>
        <dbReference type="EMBL" id="RXZ62334.1"/>
    </source>
</evidence>
<dbReference type="InterPro" id="IPR036388">
    <property type="entry name" value="WH-like_DNA-bd_sf"/>
</dbReference>
<dbReference type="Gene3D" id="1.10.10.10">
    <property type="entry name" value="Winged helix-like DNA-binding domain superfamily/Winged helix DNA-binding domain"/>
    <property type="match status" value="1"/>
</dbReference>
<sequence>MKEEKIRQIIDNLWYMALKSRKHMDEPRRAAHERTVAHHQIFCLAMLRDTGGGSMSELARKMGVSSQQMTRVVNDLENLGCAKRYIDENNRRHVLVKITEEGERTLDAQFKAAYDYMAHKFEIFSDEELDECLCHLAALTKYWDRLQD</sequence>
<organism evidence="5 6">
    <name type="scientific">Candidatus Borkfalkia ceftriaxoniphila</name>
    <dbReference type="NCBI Taxonomy" id="2508949"/>
    <lineage>
        <taxon>Bacteria</taxon>
        <taxon>Bacillati</taxon>
        <taxon>Bacillota</taxon>
        <taxon>Clostridia</taxon>
        <taxon>Christensenellales</taxon>
        <taxon>Christensenellaceae</taxon>
        <taxon>Candidatus Borkfalkia</taxon>
    </lineage>
</organism>
<dbReference type="EMBL" id="SDOZ01000002">
    <property type="protein sequence ID" value="RXZ62334.1"/>
    <property type="molecule type" value="Genomic_DNA"/>
</dbReference>
<evidence type="ECO:0000313" key="6">
    <source>
        <dbReference type="Proteomes" id="UP000291269"/>
    </source>
</evidence>
<keyword evidence="2" id="KW-0238">DNA-binding</keyword>
<evidence type="ECO:0000256" key="3">
    <source>
        <dbReference type="ARBA" id="ARBA00023163"/>
    </source>
</evidence>
<dbReference type="PROSITE" id="PS50995">
    <property type="entry name" value="HTH_MARR_2"/>
    <property type="match status" value="1"/>
</dbReference>
<protein>
    <submittedName>
        <fullName evidence="5">MarR family transcriptional regulator</fullName>
    </submittedName>
</protein>
<dbReference type="SMART" id="SM00347">
    <property type="entry name" value="HTH_MARR"/>
    <property type="match status" value="1"/>
</dbReference>
<reference evidence="5 6" key="1">
    <citation type="journal article" date="2019" name="Gut">
        <title>Antibiotics-induced monodominance of a novel gut bacterial order.</title>
        <authorList>
            <person name="Hildebrand F."/>
            <person name="Moitinho-Silva L."/>
            <person name="Blasche S."/>
            <person name="Jahn M.T."/>
            <person name="Gossmann T.I."/>
            <person name="Heuerta-Cepas J."/>
            <person name="Hercog R."/>
            <person name="Luetge M."/>
            <person name="Bahram M."/>
            <person name="Pryszlak A."/>
            <person name="Alves R.J."/>
            <person name="Waszak S.M."/>
            <person name="Zhu A."/>
            <person name="Ye L."/>
            <person name="Costea P.I."/>
            <person name="Aalvink S."/>
            <person name="Belzer C."/>
            <person name="Forslund S.K."/>
            <person name="Sunagawa S."/>
            <person name="Hentschel U."/>
            <person name="Merten C."/>
            <person name="Patil K.R."/>
            <person name="Benes V."/>
            <person name="Bork P."/>
        </authorList>
    </citation>
    <scope>NUCLEOTIDE SEQUENCE [LARGE SCALE GENOMIC DNA]</scope>
    <source>
        <strain evidence="5 6">HDS1380</strain>
    </source>
</reference>
<dbReference type="InterPro" id="IPR000835">
    <property type="entry name" value="HTH_MarR-typ"/>
</dbReference>
<dbReference type="SUPFAM" id="SSF46785">
    <property type="entry name" value="Winged helix' DNA-binding domain"/>
    <property type="match status" value="1"/>
</dbReference>
<dbReference type="GO" id="GO:0003700">
    <property type="term" value="F:DNA-binding transcription factor activity"/>
    <property type="evidence" value="ECO:0007669"/>
    <property type="project" value="InterPro"/>
</dbReference>
<comment type="caution">
    <text evidence="5">The sequence shown here is derived from an EMBL/GenBank/DDBJ whole genome shotgun (WGS) entry which is preliminary data.</text>
</comment>
<evidence type="ECO:0000256" key="2">
    <source>
        <dbReference type="ARBA" id="ARBA00023125"/>
    </source>
</evidence>
<dbReference type="PRINTS" id="PR00598">
    <property type="entry name" value="HTHMARR"/>
</dbReference>
<evidence type="ECO:0000259" key="4">
    <source>
        <dbReference type="PROSITE" id="PS50995"/>
    </source>
</evidence>
<dbReference type="AlphaFoldDB" id="A0A4Q2KCL3"/>